<dbReference type="SMART" id="SM00380">
    <property type="entry name" value="AP2"/>
    <property type="match status" value="2"/>
</dbReference>
<accession>A0AAW2QR77</accession>
<name>A0AAW2QR77_9LAMI</name>
<feature type="region of interest" description="Disordered" evidence="9">
    <location>
        <begin position="106"/>
        <end position="146"/>
    </location>
</feature>
<dbReference type="PRINTS" id="PR00367">
    <property type="entry name" value="ETHRSPELEMNT"/>
</dbReference>
<evidence type="ECO:0000256" key="6">
    <source>
        <dbReference type="ARBA" id="ARBA00023163"/>
    </source>
</evidence>
<dbReference type="EMBL" id="JACGWK010000002">
    <property type="protein sequence ID" value="KAL0370046.1"/>
    <property type="molecule type" value="Genomic_DNA"/>
</dbReference>
<dbReference type="Gene3D" id="3.30.730.10">
    <property type="entry name" value="AP2/ERF domain"/>
    <property type="match status" value="2"/>
</dbReference>
<feature type="domain" description="AP2/ERF" evidence="10">
    <location>
        <begin position="237"/>
        <end position="294"/>
    </location>
</feature>
<dbReference type="AlphaFoldDB" id="A0AAW2QR77"/>
<keyword evidence="7" id="KW-0539">Nucleus</keyword>
<comment type="caution">
    <text evidence="11">The sequence shown here is derived from an EMBL/GenBank/DDBJ whole genome shotgun (WGS) entry which is preliminary data.</text>
</comment>
<dbReference type="GO" id="GO:0003677">
    <property type="term" value="F:DNA binding"/>
    <property type="evidence" value="ECO:0007669"/>
    <property type="project" value="UniProtKB-KW"/>
</dbReference>
<evidence type="ECO:0000256" key="2">
    <source>
        <dbReference type="ARBA" id="ARBA00022737"/>
    </source>
</evidence>
<feature type="region of interest" description="Disordered" evidence="9">
    <location>
        <begin position="295"/>
        <end position="317"/>
    </location>
</feature>
<dbReference type="SUPFAM" id="SSF54171">
    <property type="entry name" value="DNA-binding domain"/>
    <property type="match status" value="2"/>
</dbReference>
<keyword evidence="3" id="KW-0805">Transcription regulation</keyword>
<keyword evidence="2" id="KW-0677">Repeat</keyword>
<evidence type="ECO:0000256" key="4">
    <source>
        <dbReference type="ARBA" id="ARBA00023125"/>
    </source>
</evidence>
<feature type="non-terminal residue" evidence="11">
    <location>
        <position position="1"/>
    </location>
</feature>
<comment type="subcellular location">
    <subcellularLocation>
        <location evidence="1">Nucleus</location>
    </subcellularLocation>
</comment>
<reference evidence="11" key="2">
    <citation type="journal article" date="2024" name="Plant">
        <title>Genomic evolution and insights into agronomic trait innovations of Sesamum species.</title>
        <authorList>
            <person name="Miao H."/>
            <person name="Wang L."/>
            <person name="Qu L."/>
            <person name="Liu H."/>
            <person name="Sun Y."/>
            <person name="Le M."/>
            <person name="Wang Q."/>
            <person name="Wei S."/>
            <person name="Zheng Y."/>
            <person name="Lin W."/>
            <person name="Duan Y."/>
            <person name="Cao H."/>
            <person name="Xiong S."/>
            <person name="Wang X."/>
            <person name="Wei L."/>
            <person name="Li C."/>
            <person name="Ma Q."/>
            <person name="Ju M."/>
            <person name="Zhao R."/>
            <person name="Li G."/>
            <person name="Mu C."/>
            <person name="Tian Q."/>
            <person name="Mei H."/>
            <person name="Zhang T."/>
            <person name="Gao T."/>
            <person name="Zhang H."/>
        </authorList>
    </citation>
    <scope>NUCLEOTIDE SEQUENCE</scope>
    <source>
        <strain evidence="11">G01</strain>
    </source>
</reference>
<reference evidence="11" key="1">
    <citation type="submission" date="2020-06" db="EMBL/GenBank/DDBJ databases">
        <authorList>
            <person name="Li T."/>
            <person name="Hu X."/>
            <person name="Zhang T."/>
            <person name="Song X."/>
            <person name="Zhang H."/>
            <person name="Dai N."/>
            <person name="Sheng W."/>
            <person name="Hou X."/>
            <person name="Wei L."/>
        </authorList>
    </citation>
    <scope>NUCLEOTIDE SEQUENCE</scope>
    <source>
        <strain evidence="11">G01</strain>
        <tissue evidence="11">Leaf</tissue>
    </source>
</reference>
<sequence length="456" mass="50352">FQWEGDVGGGSLGGTVSGDVAFVGGERHRETSSSNDDTCSTRAASPSHAFTFNFDILANTSNSGNDDPVDKGDGGLTLAESGLVTRELFPVSRLGELNLGRQITEPANLQFDRGPSSTAMQQQKQEVQQVQARKSRRGPRSRSSQYRGVTFYRRTGRWESHIWDCGKQVYLGGFDTALAAARAYDRAAIKFRGVDADINFNLSDYEEDMKQTKNLTKEEFVHILRRQSTGFSRGSSKYRGVTLHKCGRWEARMGQFLGKKYMYLGLFDTEVEAARAYDKAAIKCNGRDAVTNFEPSTYDGEMIPKPRTEGSRDDLDLNLGSTSFRRRVKKPGLHMQNSGNPPLNGCPVASEHPRLLTGVNHKFVPNYEETTDQQRTGGFGSQEVGNWAWQMHDRIRATPNATLSTAASSGFSSSATNSASSYQTTALNFRFSSAYPNASTNASQYYSHITPSFPHP</sequence>
<dbReference type="Pfam" id="PF00847">
    <property type="entry name" value="AP2"/>
    <property type="match status" value="2"/>
</dbReference>
<evidence type="ECO:0000256" key="5">
    <source>
        <dbReference type="ARBA" id="ARBA00023159"/>
    </source>
</evidence>
<feature type="compositionally biased region" description="Low complexity" evidence="9">
    <location>
        <begin position="121"/>
        <end position="131"/>
    </location>
</feature>
<proteinExistence type="inferred from homology"/>
<feature type="domain" description="AP2/ERF" evidence="10">
    <location>
        <begin position="145"/>
        <end position="201"/>
    </location>
</feature>
<comment type="similarity">
    <text evidence="8">Belongs to the AP2/ERF transcription factor family. AP2 subfamily.</text>
</comment>
<dbReference type="PROSITE" id="PS51032">
    <property type="entry name" value="AP2_ERF"/>
    <property type="match status" value="2"/>
</dbReference>
<evidence type="ECO:0000259" key="10">
    <source>
        <dbReference type="PROSITE" id="PS51032"/>
    </source>
</evidence>
<dbReference type="GO" id="GO:0003700">
    <property type="term" value="F:DNA-binding transcription factor activity"/>
    <property type="evidence" value="ECO:0007669"/>
    <property type="project" value="InterPro"/>
</dbReference>
<dbReference type="PANTHER" id="PTHR32467:SF118">
    <property type="entry name" value="ETHYLENE-RESPONSIVE TRANSCRIPTION FACTOR RAP2-7"/>
    <property type="match status" value="1"/>
</dbReference>
<keyword evidence="4" id="KW-0238">DNA-binding</keyword>
<evidence type="ECO:0000313" key="11">
    <source>
        <dbReference type="EMBL" id="KAL0370046.1"/>
    </source>
</evidence>
<evidence type="ECO:0000256" key="1">
    <source>
        <dbReference type="ARBA" id="ARBA00004123"/>
    </source>
</evidence>
<dbReference type="GO" id="GO:0005634">
    <property type="term" value="C:nucleus"/>
    <property type="evidence" value="ECO:0007669"/>
    <property type="project" value="UniProtKB-SubCell"/>
</dbReference>
<dbReference type="FunFam" id="3.30.730.10:FF:000004">
    <property type="entry name" value="AP2-like ethylene-responsive transcription factor"/>
    <property type="match status" value="1"/>
</dbReference>
<feature type="compositionally biased region" description="Basic and acidic residues" evidence="9">
    <location>
        <begin position="302"/>
        <end position="315"/>
    </location>
</feature>
<dbReference type="InterPro" id="IPR001471">
    <property type="entry name" value="AP2/ERF_dom"/>
</dbReference>
<keyword evidence="6" id="KW-0804">Transcription</keyword>
<keyword evidence="5" id="KW-0010">Activator</keyword>
<evidence type="ECO:0000256" key="9">
    <source>
        <dbReference type="SAM" id="MobiDB-lite"/>
    </source>
</evidence>
<organism evidence="11">
    <name type="scientific">Sesamum angustifolium</name>
    <dbReference type="NCBI Taxonomy" id="2727405"/>
    <lineage>
        <taxon>Eukaryota</taxon>
        <taxon>Viridiplantae</taxon>
        <taxon>Streptophyta</taxon>
        <taxon>Embryophyta</taxon>
        <taxon>Tracheophyta</taxon>
        <taxon>Spermatophyta</taxon>
        <taxon>Magnoliopsida</taxon>
        <taxon>eudicotyledons</taxon>
        <taxon>Gunneridae</taxon>
        <taxon>Pentapetalae</taxon>
        <taxon>asterids</taxon>
        <taxon>lamiids</taxon>
        <taxon>Lamiales</taxon>
        <taxon>Pedaliaceae</taxon>
        <taxon>Sesamum</taxon>
    </lineage>
</organism>
<evidence type="ECO:0000256" key="7">
    <source>
        <dbReference type="ARBA" id="ARBA00023242"/>
    </source>
</evidence>
<evidence type="ECO:0000256" key="8">
    <source>
        <dbReference type="ARBA" id="ARBA00037973"/>
    </source>
</evidence>
<dbReference type="CDD" id="cd00018">
    <property type="entry name" value="AP2"/>
    <property type="match status" value="2"/>
</dbReference>
<gene>
    <name evidence="11" type="ORF">Sangu_0322700</name>
</gene>
<dbReference type="FunFam" id="3.30.730.10:FF:000002">
    <property type="entry name" value="AP2-like ethylene-responsive transcription factor"/>
    <property type="match status" value="1"/>
</dbReference>
<protein>
    <submittedName>
        <fullName evidence="11">APETALA2-like protein 1</fullName>
    </submittedName>
</protein>
<dbReference type="InterPro" id="IPR036955">
    <property type="entry name" value="AP2/ERF_dom_sf"/>
</dbReference>
<evidence type="ECO:0000256" key="3">
    <source>
        <dbReference type="ARBA" id="ARBA00023015"/>
    </source>
</evidence>
<dbReference type="InterPro" id="IPR016177">
    <property type="entry name" value="DNA-bd_dom_sf"/>
</dbReference>
<dbReference type="PANTHER" id="PTHR32467">
    <property type="entry name" value="AP2-LIKE ETHYLENE-RESPONSIVE TRANSCRIPTION FACTOR"/>
    <property type="match status" value="1"/>
</dbReference>